<dbReference type="InterPro" id="IPR015422">
    <property type="entry name" value="PyrdxlP-dep_Trfase_small"/>
</dbReference>
<sequence length="380" mass="41266">MRKIYLDHAATTPVHPRAAEKMISVMNEIFGNPSSIHSFGRLARQVLDESRSIIARTLHASDQEIVFTSGGTEADNLAVAGTAFANQSKGRHIITTAFEHHAVLHACQFLEKAGFKVTYLQPDAEGLIHAKDVEAALREDTILVSIMFVNNEVGTIQPIKEIGSLLADHQAYFHTDAVQAYGTEEIHVKDLQVDLLSVTAHKINGPKGVGCLYIKNGSGIEPLLYGGEQELKRRPGTENLVSICGFAEAASIAAAERREKRRTYEKVKEAFIQTLESDNIDFTVNGSQKHAVPHVLNISFPGTEVESFLVNLDLAGIAASSGSACTAGSIEPSHVLTAMFGEESERGRNSIRFSFGIDTTVEKAEEAAGKTADIVRRLIM</sequence>
<gene>
    <name evidence="12" type="ORF">ACFSCZ_01880</name>
</gene>
<dbReference type="PANTHER" id="PTHR11601">
    <property type="entry name" value="CYSTEINE DESULFURYLASE FAMILY MEMBER"/>
    <property type="match status" value="1"/>
</dbReference>
<dbReference type="Proteomes" id="UP001597301">
    <property type="component" value="Unassembled WGS sequence"/>
</dbReference>
<evidence type="ECO:0000259" key="11">
    <source>
        <dbReference type="Pfam" id="PF00266"/>
    </source>
</evidence>
<dbReference type="EC" id="2.8.1.7" evidence="3"/>
<name>A0ABW4KED6_9BACI</name>
<dbReference type="PANTHER" id="PTHR11601:SF34">
    <property type="entry name" value="CYSTEINE DESULFURASE"/>
    <property type="match status" value="1"/>
</dbReference>
<dbReference type="InterPro" id="IPR015421">
    <property type="entry name" value="PyrdxlP-dep_Trfase_major"/>
</dbReference>
<dbReference type="Gene3D" id="3.40.640.10">
    <property type="entry name" value="Type I PLP-dependent aspartate aminotransferase-like (Major domain)"/>
    <property type="match status" value="1"/>
</dbReference>
<evidence type="ECO:0000256" key="8">
    <source>
        <dbReference type="ARBA" id="ARBA00023014"/>
    </source>
</evidence>
<dbReference type="EMBL" id="JBHUEO010000004">
    <property type="protein sequence ID" value="MFD1705501.1"/>
    <property type="molecule type" value="Genomic_DNA"/>
</dbReference>
<dbReference type="InterPro" id="IPR000192">
    <property type="entry name" value="Aminotrans_V_dom"/>
</dbReference>
<dbReference type="PROSITE" id="PS00595">
    <property type="entry name" value="AA_TRANSFER_CLASS_5"/>
    <property type="match status" value="1"/>
</dbReference>
<comment type="cofactor">
    <cofactor evidence="1 10">
        <name>pyridoxal 5'-phosphate</name>
        <dbReference type="ChEBI" id="CHEBI:597326"/>
    </cofactor>
</comment>
<evidence type="ECO:0000313" key="12">
    <source>
        <dbReference type="EMBL" id="MFD1705501.1"/>
    </source>
</evidence>
<reference evidence="13" key="1">
    <citation type="journal article" date="2019" name="Int. J. Syst. Evol. Microbiol.">
        <title>The Global Catalogue of Microorganisms (GCM) 10K type strain sequencing project: providing services to taxonomists for standard genome sequencing and annotation.</title>
        <authorList>
            <consortium name="The Broad Institute Genomics Platform"/>
            <consortium name="The Broad Institute Genome Sequencing Center for Infectious Disease"/>
            <person name="Wu L."/>
            <person name="Ma J."/>
        </authorList>
    </citation>
    <scope>NUCLEOTIDE SEQUENCE [LARGE SCALE GENOMIC DNA]</scope>
    <source>
        <strain evidence="13">CGMCC 1.12295</strain>
    </source>
</reference>
<keyword evidence="7" id="KW-0408">Iron</keyword>
<dbReference type="Pfam" id="PF00266">
    <property type="entry name" value="Aminotran_5"/>
    <property type="match status" value="1"/>
</dbReference>
<keyword evidence="8" id="KW-0411">Iron-sulfur</keyword>
<feature type="domain" description="Aminotransferase class V" evidence="11">
    <location>
        <begin position="4"/>
        <end position="363"/>
    </location>
</feature>
<evidence type="ECO:0000256" key="9">
    <source>
        <dbReference type="ARBA" id="ARBA00050776"/>
    </source>
</evidence>
<evidence type="ECO:0000256" key="5">
    <source>
        <dbReference type="ARBA" id="ARBA00022723"/>
    </source>
</evidence>
<dbReference type="InterPro" id="IPR015424">
    <property type="entry name" value="PyrdxlP-dep_Trfase"/>
</dbReference>
<evidence type="ECO:0000256" key="1">
    <source>
        <dbReference type="ARBA" id="ARBA00001933"/>
    </source>
</evidence>
<protein>
    <recommendedName>
        <fullName evidence="3">cysteine desulfurase</fullName>
        <ecNumber evidence="3">2.8.1.7</ecNumber>
    </recommendedName>
</protein>
<keyword evidence="5" id="KW-0479">Metal-binding</keyword>
<dbReference type="NCBIfam" id="NF002806">
    <property type="entry name" value="PRK02948.1"/>
    <property type="match status" value="1"/>
</dbReference>
<dbReference type="Gene3D" id="3.90.1150.10">
    <property type="entry name" value="Aspartate Aminotransferase, domain 1"/>
    <property type="match status" value="1"/>
</dbReference>
<keyword evidence="6" id="KW-0663">Pyridoxal phosphate</keyword>
<comment type="caution">
    <text evidence="12">The sequence shown here is derived from an EMBL/GenBank/DDBJ whole genome shotgun (WGS) entry which is preliminary data.</text>
</comment>
<keyword evidence="13" id="KW-1185">Reference proteome</keyword>
<dbReference type="InterPro" id="IPR016454">
    <property type="entry name" value="Cysteine_dSase"/>
</dbReference>
<dbReference type="RefSeq" id="WP_380771965.1">
    <property type="nucleotide sequence ID" value="NZ_JBHUEO010000004.1"/>
</dbReference>
<dbReference type="InterPro" id="IPR020578">
    <property type="entry name" value="Aminotrans_V_PyrdxlP_BS"/>
</dbReference>
<dbReference type="SUPFAM" id="SSF53383">
    <property type="entry name" value="PLP-dependent transferases"/>
    <property type="match status" value="1"/>
</dbReference>
<organism evidence="12 13">
    <name type="scientific">Siminovitchia sediminis</name>
    <dbReference type="NCBI Taxonomy" id="1274353"/>
    <lineage>
        <taxon>Bacteria</taxon>
        <taxon>Bacillati</taxon>
        <taxon>Bacillota</taxon>
        <taxon>Bacilli</taxon>
        <taxon>Bacillales</taxon>
        <taxon>Bacillaceae</taxon>
        <taxon>Siminovitchia</taxon>
    </lineage>
</organism>
<evidence type="ECO:0000256" key="3">
    <source>
        <dbReference type="ARBA" id="ARBA00012239"/>
    </source>
</evidence>
<comment type="similarity">
    <text evidence="2">Belongs to the class-V pyridoxal-phosphate-dependent aminotransferase family. NifS/IscS subfamily.</text>
</comment>
<dbReference type="PIRSF" id="PIRSF005572">
    <property type="entry name" value="NifS"/>
    <property type="match status" value="1"/>
</dbReference>
<evidence type="ECO:0000313" key="13">
    <source>
        <dbReference type="Proteomes" id="UP001597301"/>
    </source>
</evidence>
<evidence type="ECO:0000256" key="2">
    <source>
        <dbReference type="ARBA" id="ARBA00006490"/>
    </source>
</evidence>
<keyword evidence="4" id="KW-0808">Transferase</keyword>
<dbReference type="Gene3D" id="1.10.260.50">
    <property type="match status" value="1"/>
</dbReference>
<evidence type="ECO:0000256" key="7">
    <source>
        <dbReference type="ARBA" id="ARBA00023004"/>
    </source>
</evidence>
<evidence type="ECO:0000256" key="6">
    <source>
        <dbReference type="ARBA" id="ARBA00022898"/>
    </source>
</evidence>
<comment type="catalytic activity">
    <reaction evidence="9">
        <text>(sulfur carrier)-H + L-cysteine = (sulfur carrier)-SH + L-alanine</text>
        <dbReference type="Rhea" id="RHEA:43892"/>
        <dbReference type="Rhea" id="RHEA-COMP:14737"/>
        <dbReference type="Rhea" id="RHEA-COMP:14739"/>
        <dbReference type="ChEBI" id="CHEBI:29917"/>
        <dbReference type="ChEBI" id="CHEBI:35235"/>
        <dbReference type="ChEBI" id="CHEBI:57972"/>
        <dbReference type="ChEBI" id="CHEBI:64428"/>
        <dbReference type="EC" id="2.8.1.7"/>
    </reaction>
</comment>
<evidence type="ECO:0000256" key="10">
    <source>
        <dbReference type="RuleBase" id="RU004504"/>
    </source>
</evidence>
<accession>A0ABW4KED6</accession>
<evidence type="ECO:0000256" key="4">
    <source>
        <dbReference type="ARBA" id="ARBA00022679"/>
    </source>
</evidence>
<proteinExistence type="inferred from homology"/>